<organism evidence="2 3">
    <name type="scientific">Pelobates cultripes</name>
    <name type="common">Western spadefoot toad</name>
    <dbReference type="NCBI Taxonomy" id="61616"/>
    <lineage>
        <taxon>Eukaryota</taxon>
        <taxon>Metazoa</taxon>
        <taxon>Chordata</taxon>
        <taxon>Craniata</taxon>
        <taxon>Vertebrata</taxon>
        <taxon>Euteleostomi</taxon>
        <taxon>Amphibia</taxon>
        <taxon>Batrachia</taxon>
        <taxon>Anura</taxon>
        <taxon>Pelobatoidea</taxon>
        <taxon>Pelobatidae</taxon>
        <taxon>Pelobates</taxon>
    </lineage>
</organism>
<feature type="region of interest" description="Disordered" evidence="1">
    <location>
        <begin position="1"/>
        <end position="21"/>
    </location>
</feature>
<gene>
    <name evidence="2" type="ORF">PECUL_23A022838</name>
</gene>
<keyword evidence="3" id="KW-1185">Reference proteome</keyword>
<accession>A0AAD1VKN5</accession>
<dbReference type="EMBL" id="OW240912">
    <property type="protein sequence ID" value="CAH2223010.1"/>
    <property type="molecule type" value="Genomic_DNA"/>
</dbReference>
<evidence type="ECO:0000313" key="2">
    <source>
        <dbReference type="EMBL" id="CAH2223010.1"/>
    </source>
</evidence>
<proteinExistence type="predicted"/>
<reference evidence="2" key="1">
    <citation type="submission" date="2022-03" db="EMBL/GenBank/DDBJ databases">
        <authorList>
            <person name="Alioto T."/>
            <person name="Alioto T."/>
            <person name="Gomez Garrido J."/>
        </authorList>
    </citation>
    <scope>NUCLEOTIDE SEQUENCE</scope>
</reference>
<dbReference type="Proteomes" id="UP001295444">
    <property type="component" value="Chromosome 01"/>
</dbReference>
<sequence>MTLDGCYRLSPPQATTSRSSRDVIIRFQNGPDSQAFLSAVRSASPYHFEEHSLPFYPDISRATMDWRRSL</sequence>
<name>A0AAD1VKN5_PELCU</name>
<evidence type="ECO:0000256" key="1">
    <source>
        <dbReference type="SAM" id="MobiDB-lite"/>
    </source>
</evidence>
<protein>
    <submittedName>
        <fullName evidence="2">Uncharacterized protein</fullName>
    </submittedName>
</protein>
<evidence type="ECO:0000313" key="3">
    <source>
        <dbReference type="Proteomes" id="UP001295444"/>
    </source>
</evidence>
<dbReference type="AlphaFoldDB" id="A0AAD1VKN5"/>